<feature type="region of interest" description="Disordered" evidence="1">
    <location>
        <begin position="43"/>
        <end position="110"/>
    </location>
</feature>
<keyword evidence="4" id="KW-1185">Reference proteome</keyword>
<name>A0ABR1J696_9AGAR</name>
<feature type="transmembrane region" description="Helical" evidence="2">
    <location>
        <begin position="14"/>
        <end position="34"/>
    </location>
</feature>
<gene>
    <name evidence="3" type="ORF">VKT23_013953</name>
</gene>
<proteinExistence type="predicted"/>
<reference evidence="3 4" key="1">
    <citation type="submission" date="2024-01" db="EMBL/GenBank/DDBJ databases">
        <title>A draft genome for the cacao thread blight pathogen Marasmiellus scandens.</title>
        <authorList>
            <person name="Baruah I.K."/>
            <person name="Leung J."/>
            <person name="Bukari Y."/>
            <person name="Amoako-Attah I."/>
            <person name="Meinhardt L.W."/>
            <person name="Bailey B.A."/>
            <person name="Cohen S.P."/>
        </authorList>
    </citation>
    <scope>NUCLEOTIDE SEQUENCE [LARGE SCALE GENOMIC DNA]</scope>
    <source>
        <strain evidence="3 4">GH-19</strain>
    </source>
</reference>
<feature type="region of interest" description="Disordered" evidence="1">
    <location>
        <begin position="129"/>
        <end position="151"/>
    </location>
</feature>
<dbReference type="Proteomes" id="UP001498398">
    <property type="component" value="Unassembled WGS sequence"/>
</dbReference>
<keyword evidence="2" id="KW-1133">Transmembrane helix</keyword>
<evidence type="ECO:0000256" key="1">
    <source>
        <dbReference type="SAM" id="MobiDB-lite"/>
    </source>
</evidence>
<comment type="caution">
    <text evidence="3">The sequence shown here is derived from an EMBL/GenBank/DDBJ whole genome shotgun (WGS) entry which is preliminary data.</text>
</comment>
<accession>A0ABR1J696</accession>
<organism evidence="3 4">
    <name type="scientific">Marasmiellus scandens</name>
    <dbReference type="NCBI Taxonomy" id="2682957"/>
    <lineage>
        <taxon>Eukaryota</taxon>
        <taxon>Fungi</taxon>
        <taxon>Dikarya</taxon>
        <taxon>Basidiomycota</taxon>
        <taxon>Agaricomycotina</taxon>
        <taxon>Agaricomycetes</taxon>
        <taxon>Agaricomycetidae</taxon>
        <taxon>Agaricales</taxon>
        <taxon>Marasmiineae</taxon>
        <taxon>Omphalotaceae</taxon>
        <taxon>Marasmiellus</taxon>
    </lineage>
</organism>
<evidence type="ECO:0000313" key="3">
    <source>
        <dbReference type="EMBL" id="KAK7447698.1"/>
    </source>
</evidence>
<protein>
    <submittedName>
        <fullName evidence="3">Uncharacterized protein</fullName>
    </submittedName>
</protein>
<evidence type="ECO:0000256" key="2">
    <source>
        <dbReference type="SAM" id="Phobius"/>
    </source>
</evidence>
<keyword evidence="2" id="KW-0812">Transmembrane</keyword>
<sequence>MAAGDPISTGTAKIVGPVVAVLILIGLLISVYLLRRYKVSSRLGSQSPRRKHSATHIQPYPLDVKEPKGSKSSAGVHGTPEIDSNRPDTHRLYATGPKSPSLNDALPISAPPDEASLYHDAILPIHALPDDTHSRRSSSSESATRSQATSRQIRLREAIEVRQQSSLLLQQASTSENEICELRAHIQRLEAQLAFSWIGGSANDPPPSYMTE</sequence>
<keyword evidence="2" id="KW-0472">Membrane</keyword>
<evidence type="ECO:0000313" key="4">
    <source>
        <dbReference type="Proteomes" id="UP001498398"/>
    </source>
</evidence>
<dbReference type="EMBL" id="JBANRG010000040">
    <property type="protein sequence ID" value="KAK7447698.1"/>
    <property type="molecule type" value="Genomic_DNA"/>
</dbReference>
<feature type="compositionally biased region" description="Low complexity" evidence="1">
    <location>
        <begin position="137"/>
        <end position="151"/>
    </location>
</feature>